<dbReference type="EMBL" id="JAMRDG010000002">
    <property type="protein sequence ID" value="KAJ3684761.1"/>
    <property type="molecule type" value="Genomic_DNA"/>
</dbReference>
<comment type="caution">
    <text evidence="3">The sequence shown here is derived from an EMBL/GenBank/DDBJ whole genome shotgun (WGS) entry which is preliminary data.</text>
</comment>
<evidence type="ECO:0000259" key="2">
    <source>
        <dbReference type="PROSITE" id="PS51752"/>
    </source>
</evidence>
<feature type="domain" description="Jacalin-type lectin" evidence="2">
    <location>
        <begin position="151"/>
        <end position="295"/>
    </location>
</feature>
<keyword evidence="4" id="KW-1185">Reference proteome</keyword>
<dbReference type="SMART" id="SM00915">
    <property type="entry name" value="Jacalin"/>
    <property type="match status" value="2"/>
</dbReference>
<gene>
    <name evidence="3" type="ORF">LUZ61_013925</name>
</gene>
<dbReference type="InterPro" id="IPR036404">
    <property type="entry name" value="Jacalin-like_lectin_dom_sf"/>
</dbReference>
<dbReference type="PANTHER" id="PTHR46506">
    <property type="entry name" value="OS05G0143600 PROTEIN"/>
    <property type="match status" value="1"/>
</dbReference>
<dbReference type="SUPFAM" id="SSF51101">
    <property type="entry name" value="Mannose-binding lectins"/>
    <property type="match status" value="2"/>
</dbReference>
<dbReference type="Gene3D" id="2.100.10.30">
    <property type="entry name" value="Jacalin-like lectin domain"/>
    <property type="match status" value="2"/>
</dbReference>
<keyword evidence="1" id="KW-0430">Lectin</keyword>
<organism evidence="3 4">
    <name type="scientific">Rhynchospora tenuis</name>
    <dbReference type="NCBI Taxonomy" id="198213"/>
    <lineage>
        <taxon>Eukaryota</taxon>
        <taxon>Viridiplantae</taxon>
        <taxon>Streptophyta</taxon>
        <taxon>Embryophyta</taxon>
        <taxon>Tracheophyta</taxon>
        <taxon>Spermatophyta</taxon>
        <taxon>Magnoliopsida</taxon>
        <taxon>Liliopsida</taxon>
        <taxon>Poales</taxon>
        <taxon>Cyperaceae</taxon>
        <taxon>Cyperoideae</taxon>
        <taxon>Rhynchosporeae</taxon>
        <taxon>Rhynchospora</taxon>
    </lineage>
</organism>
<proteinExistence type="predicted"/>
<dbReference type="CDD" id="cd09612">
    <property type="entry name" value="Jacalin"/>
    <property type="match status" value="2"/>
</dbReference>
<name>A0AAD5W9P0_9POAL</name>
<feature type="domain" description="Jacalin-type lectin" evidence="2">
    <location>
        <begin position="6"/>
        <end position="147"/>
    </location>
</feature>
<sequence length="299" mass="32721">MKASTIVKLGPCGGTAGDSKYMNCDGINRIAKISISHGAGICSFTAHYIRNGREESTGQWGNYYGSDISEFELQPNEYIISVKGHYSNWREWIIVRSLKFVTNMRTFGPYGQEEGIAFELTATSGRIVGFHVISGKHIEALGVYVKVPTKFKKLGPCGGGGGAEKYMDCDGISRIVKITVHHGGTIDSVTALTVRFLRNGREESTEQWGGKGANATEFNLQPTEYITSVKGYVGYYQQWFVVKSLKFETNLGTIGPYGKEEGMPFELAALGSEIIGFHGRCSSGLLDCLGVYAKVHNIH</sequence>
<dbReference type="Pfam" id="PF01419">
    <property type="entry name" value="Jacalin"/>
    <property type="match status" value="2"/>
</dbReference>
<dbReference type="GO" id="GO:0030246">
    <property type="term" value="F:carbohydrate binding"/>
    <property type="evidence" value="ECO:0007669"/>
    <property type="project" value="UniProtKB-KW"/>
</dbReference>
<evidence type="ECO:0000313" key="3">
    <source>
        <dbReference type="EMBL" id="KAJ3684761.1"/>
    </source>
</evidence>
<dbReference type="PROSITE" id="PS51752">
    <property type="entry name" value="JACALIN_LECTIN"/>
    <property type="match status" value="2"/>
</dbReference>
<evidence type="ECO:0000256" key="1">
    <source>
        <dbReference type="ARBA" id="ARBA00022734"/>
    </source>
</evidence>
<reference evidence="3 4" key="1">
    <citation type="journal article" date="2022" name="Cell">
        <title>Repeat-based holocentromeres influence genome architecture and karyotype evolution.</title>
        <authorList>
            <person name="Hofstatter P.G."/>
            <person name="Thangavel G."/>
            <person name="Lux T."/>
            <person name="Neumann P."/>
            <person name="Vondrak T."/>
            <person name="Novak P."/>
            <person name="Zhang M."/>
            <person name="Costa L."/>
            <person name="Castellani M."/>
            <person name="Scott A."/>
            <person name="Toegelov H."/>
            <person name="Fuchs J."/>
            <person name="Mata-Sucre Y."/>
            <person name="Dias Y."/>
            <person name="Vanzela A.L.L."/>
            <person name="Huettel B."/>
            <person name="Almeida C.C.S."/>
            <person name="Simkova H."/>
            <person name="Souza G."/>
            <person name="Pedrosa-Harand A."/>
            <person name="Macas J."/>
            <person name="Mayer K.F.X."/>
            <person name="Houben A."/>
            <person name="Marques A."/>
        </authorList>
    </citation>
    <scope>NUCLEOTIDE SEQUENCE [LARGE SCALE GENOMIC DNA]</scope>
    <source>
        <strain evidence="3">RhyTen1mFocal</strain>
    </source>
</reference>
<dbReference type="InterPro" id="IPR001229">
    <property type="entry name" value="Jacalin-like_lectin_dom"/>
</dbReference>
<dbReference type="AlphaFoldDB" id="A0AAD5W9P0"/>
<dbReference type="InterPro" id="IPR033734">
    <property type="entry name" value="Jacalin-like_lectin_dom_plant"/>
</dbReference>
<evidence type="ECO:0000313" key="4">
    <source>
        <dbReference type="Proteomes" id="UP001210211"/>
    </source>
</evidence>
<accession>A0AAD5W9P0</accession>
<dbReference type="Proteomes" id="UP001210211">
    <property type="component" value="Unassembled WGS sequence"/>
</dbReference>
<protein>
    <recommendedName>
        <fullName evidence="2">Jacalin-type lectin domain-containing protein</fullName>
    </recommendedName>
</protein>